<evidence type="ECO:0000256" key="6">
    <source>
        <dbReference type="ARBA" id="ARBA00023242"/>
    </source>
</evidence>
<dbReference type="InterPro" id="IPR048550">
    <property type="entry name" value="KRR1-like_KH1_euk"/>
</dbReference>
<evidence type="ECO:0000256" key="2">
    <source>
        <dbReference type="ARBA" id="ARBA00009344"/>
    </source>
</evidence>
<keyword evidence="6" id="KW-0539">Nucleus</keyword>
<dbReference type="InterPro" id="IPR024166">
    <property type="entry name" value="rRNA_assembly_KRR1"/>
</dbReference>
<comment type="subcellular location">
    <subcellularLocation>
        <location evidence="1">Nucleus</location>
        <location evidence="1">Nucleolus</location>
    </subcellularLocation>
</comment>
<dbReference type="GO" id="GO:0003723">
    <property type="term" value="F:RNA binding"/>
    <property type="evidence" value="ECO:0007669"/>
    <property type="project" value="UniProtKB-KW"/>
</dbReference>
<dbReference type="PANTHER" id="PTHR12581">
    <property type="entry name" value="HIV-1 REV BINDING PROTEIN 2, 3"/>
    <property type="match status" value="1"/>
</dbReference>
<organism evidence="12 13">
    <name type="scientific">Anncaliia algerae PRA339</name>
    <dbReference type="NCBI Taxonomy" id="1288291"/>
    <lineage>
        <taxon>Eukaryota</taxon>
        <taxon>Fungi</taxon>
        <taxon>Fungi incertae sedis</taxon>
        <taxon>Microsporidia</taxon>
        <taxon>Tubulinosematoidea</taxon>
        <taxon>Tubulinosematidae</taxon>
        <taxon>Anncaliia</taxon>
    </lineage>
</organism>
<dbReference type="VEuPathDB" id="MicrosporidiaDB:H312_01230"/>
<dbReference type="InterPro" id="IPR041174">
    <property type="entry name" value="KRR1-like_KH1"/>
</dbReference>
<dbReference type="Pfam" id="PF21800">
    <property type="entry name" value="KH_KRR1_2nd"/>
    <property type="match status" value="1"/>
</dbReference>
<dbReference type="SUPFAM" id="SSF54791">
    <property type="entry name" value="Eukaryotic type KH-domain (KH-domain type I)"/>
    <property type="match status" value="1"/>
</dbReference>
<evidence type="ECO:0000313" key="13">
    <source>
        <dbReference type="Proteomes" id="UP000030655"/>
    </source>
</evidence>
<evidence type="ECO:0000259" key="10">
    <source>
        <dbReference type="Pfam" id="PF17903"/>
    </source>
</evidence>
<dbReference type="EMBL" id="KK365144">
    <property type="protein sequence ID" value="KCZ81349.1"/>
    <property type="molecule type" value="Genomic_DNA"/>
</dbReference>
<feature type="domain" description="KRR1 small subunit processome component first KH" evidence="10">
    <location>
        <begin position="24"/>
        <end position="104"/>
    </location>
</feature>
<comment type="similarity">
    <text evidence="2">Belongs to the KRR1 family.</text>
</comment>
<evidence type="ECO:0000256" key="3">
    <source>
        <dbReference type="ARBA" id="ARBA00022517"/>
    </source>
</evidence>
<dbReference type="AlphaFoldDB" id="A0A059F2W5"/>
<evidence type="ECO:0000256" key="7">
    <source>
        <dbReference type="ARBA" id="ARBA00023274"/>
    </source>
</evidence>
<feature type="region of interest" description="Disordered" evidence="9">
    <location>
        <begin position="202"/>
        <end position="240"/>
    </location>
</feature>
<dbReference type="OrthoDB" id="441223at2759"/>
<name>A0A059F2W5_9MICR</name>
<evidence type="ECO:0000313" key="12">
    <source>
        <dbReference type="EMBL" id="KCZ81349.1"/>
    </source>
</evidence>
<sequence>MSCEDEQLYKYNESDFKHAFLEKSEFTILYPEWRNEYIVKNKEPMMELLKYQKIDCIVKLKERSITISTNENTRDPYVILKANDFVRLVCRGVPLKEANEIFKDDMFCDIIKLDKQGFSKEITEKRKKRLEGDALESLSMLTKCFIVMHKGTLSCIGPYKGVEEVRSIALDTIKNIHPVYNLKILMEKRKLEKNPEMKNEDWDRFLPKIKKINKKSKNPKKKNKENTKDKGKEEKVSKEE</sequence>
<evidence type="ECO:0000256" key="1">
    <source>
        <dbReference type="ARBA" id="ARBA00004604"/>
    </source>
</evidence>
<evidence type="ECO:0000256" key="5">
    <source>
        <dbReference type="ARBA" id="ARBA00022884"/>
    </source>
</evidence>
<protein>
    <recommendedName>
        <fullName evidence="8">KRR-R motif-containing protein 1</fullName>
    </recommendedName>
</protein>
<dbReference type="PANTHER" id="PTHR12581:SF0">
    <property type="entry name" value="KRR1 SMALL SUBUNIT PROCESSOME COMPONENT HOMOLOG"/>
    <property type="match status" value="1"/>
</dbReference>
<evidence type="ECO:0000259" key="11">
    <source>
        <dbReference type="Pfam" id="PF21800"/>
    </source>
</evidence>
<accession>A0A059F2W5</accession>
<evidence type="ECO:0000256" key="9">
    <source>
        <dbReference type="SAM" id="MobiDB-lite"/>
    </source>
</evidence>
<gene>
    <name evidence="12" type="ORF">H312_01230</name>
</gene>
<dbReference type="GO" id="GO:0032040">
    <property type="term" value="C:small-subunit processome"/>
    <property type="evidence" value="ECO:0007669"/>
    <property type="project" value="EnsemblFungi"/>
</dbReference>
<keyword evidence="5" id="KW-0694">RNA-binding</keyword>
<evidence type="ECO:0000256" key="4">
    <source>
        <dbReference type="ARBA" id="ARBA00022552"/>
    </source>
</evidence>
<dbReference type="HOGENOM" id="CLU_040185_1_1_1"/>
<dbReference type="InterPro" id="IPR048548">
    <property type="entry name" value="KRR1-like_KH2"/>
</dbReference>
<feature type="compositionally biased region" description="Basic and acidic residues" evidence="9">
    <location>
        <begin position="224"/>
        <end position="240"/>
    </location>
</feature>
<feature type="domain" description="KRR1 small subunit processome component second KH" evidence="11">
    <location>
        <begin position="106"/>
        <end position="193"/>
    </location>
</feature>
<dbReference type="GO" id="GO:0000447">
    <property type="term" value="P:endonucleolytic cleavage in ITS1 to separate SSU-rRNA from 5.8S rRNA and LSU-rRNA from tricistronic rRNA transcript (SSU-rRNA, 5.8S rRNA, LSU-rRNA)"/>
    <property type="evidence" value="ECO:0007669"/>
    <property type="project" value="EnsemblFungi"/>
</dbReference>
<dbReference type="Pfam" id="PF17903">
    <property type="entry name" value="KH_KRR1_1st"/>
    <property type="match status" value="1"/>
</dbReference>
<proteinExistence type="inferred from homology"/>
<dbReference type="STRING" id="1288291.A0A059F2W5"/>
<evidence type="ECO:0000256" key="8">
    <source>
        <dbReference type="ARBA" id="ARBA00032993"/>
    </source>
</evidence>
<dbReference type="GO" id="GO:0030688">
    <property type="term" value="C:preribosome, small subunit precursor"/>
    <property type="evidence" value="ECO:0007669"/>
    <property type="project" value="EnsemblFungi"/>
</dbReference>
<dbReference type="Proteomes" id="UP000030655">
    <property type="component" value="Unassembled WGS sequence"/>
</dbReference>
<dbReference type="InterPro" id="IPR036612">
    <property type="entry name" value="KH_dom_type_1_sf"/>
</dbReference>
<keyword evidence="7" id="KW-0687">Ribonucleoprotein</keyword>
<dbReference type="Gene3D" id="3.30.1370.10">
    <property type="entry name" value="K Homology domain, type 1"/>
    <property type="match status" value="2"/>
</dbReference>
<keyword evidence="13" id="KW-1185">Reference proteome</keyword>
<keyword evidence="3" id="KW-0690">Ribosome biogenesis</keyword>
<dbReference type="CDD" id="cd22393">
    <property type="entry name" value="KH-I_KRR1_rpt1"/>
    <property type="match status" value="1"/>
</dbReference>
<reference evidence="13" key="1">
    <citation type="submission" date="2013-02" db="EMBL/GenBank/DDBJ databases">
        <authorList>
            <consortium name="The Broad Institute Genome Sequencing Platform"/>
            <person name="Cuomo C."/>
            <person name="Becnel J."/>
            <person name="Sanscrainte N."/>
            <person name="Walker B."/>
            <person name="Young S.K."/>
            <person name="Zeng Q."/>
            <person name="Gargeya S."/>
            <person name="Fitzgerald M."/>
            <person name="Haas B."/>
            <person name="Abouelleil A."/>
            <person name="Alvarado L."/>
            <person name="Arachchi H.M."/>
            <person name="Berlin A.M."/>
            <person name="Chapman S.B."/>
            <person name="Dewar J."/>
            <person name="Goldberg J."/>
            <person name="Griggs A."/>
            <person name="Gujja S."/>
            <person name="Hansen M."/>
            <person name="Howarth C."/>
            <person name="Imamovic A."/>
            <person name="Larimer J."/>
            <person name="McCowan C."/>
            <person name="Murphy C."/>
            <person name="Neiman D."/>
            <person name="Pearson M."/>
            <person name="Priest M."/>
            <person name="Roberts A."/>
            <person name="Saif S."/>
            <person name="Shea T."/>
            <person name="Sisk P."/>
            <person name="Sykes S."/>
            <person name="Wortman J."/>
            <person name="Nusbaum C."/>
            <person name="Birren B."/>
        </authorList>
    </citation>
    <scope>NUCLEOTIDE SEQUENCE [LARGE SCALE GENOMIC DNA]</scope>
    <source>
        <strain evidence="13">PRA339</strain>
    </source>
</reference>
<keyword evidence="4" id="KW-0698">rRNA processing</keyword>
<feature type="compositionally biased region" description="Basic residues" evidence="9">
    <location>
        <begin position="207"/>
        <end position="223"/>
    </location>
</feature>
<reference evidence="12 13" key="2">
    <citation type="submission" date="2014-03" db="EMBL/GenBank/DDBJ databases">
        <title>The Genome Sequence of Anncaliia algerae insect isolate PRA339.</title>
        <authorList>
            <consortium name="The Broad Institute Genome Sequencing Platform"/>
            <consortium name="The Broad Institute Genome Sequencing Center for Infectious Disease"/>
            <person name="Cuomo C."/>
            <person name="Becnel J."/>
            <person name="Sanscrainte N."/>
            <person name="Walker B."/>
            <person name="Young S.K."/>
            <person name="Zeng Q."/>
            <person name="Gargeya S."/>
            <person name="Fitzgerald M."/>
            <person name="Haas B."/>
            <person name="Abouelleil A."/>
            <person name="Alvarado L."/>
            <person name="Arachchi H.M."/>
            <person name="Berlin A.M."/>
            <person name="Chapman S.B."/>
            <person name="Dewar J."/>
            <person name="Goldberg J."/>
            <person name="Griggs A."/>
            <person name="Gujja S."/>
            <person name="Hansen M."/>
            <person name="Howarth C."/>
            <person name="Imamovic A."/>
            <person name="Larimer J."/>
            <person name="McCowan C."/>
            <person name="Murphy C."/>
            <person name="Neiman D."/>
            <person name="Pearson M."/>
            <person name="Priest M."/>
            <person name="Roberts A."/>
            <person name="Saif S."/>
            <person name="Shea T."/>
            <person name="Sisk P."/>
            <person name="Sykes S."/>
            <person name="Wortman J."/>
            <person name="Nusbaum C."/>
            <person name="Birren B."/>
        </authorList>
    </citation>
    <scope>NUCLEOTIDE SEQUENCE [LARGE SCALE GENOMIC DNA]</scope>
    <source>
        <strain evidence="12 13">PRA339</strain>
    </source>
</reference>